<sequence>MGLIFSTPFTLFSRASQLVMLLYFFVTRCTTKFLQRTENCSNTADLDRSHRGEANHGLRFLEEQILRILRLFDCSTFNYKNRKPLLVRVRLISVNGVVENTSVSTIQ</sequence>
<feature type="transmembrane region" description="Helical" evidence="1">
    <location>
        <begin position="6"/>
        <end position="26"/>
    </location>
</feature>
<keyword evidence="6" id="KW-1185">Reference proteome</keyword>
<keyword evidence="1" id="KW-0472">Membrane</keyword>
<reference evidence="5 7" key="1">
    <citation type="submission" date="2018-09" db="EMBL/GenBank/DDBJ databases">
        <title>Genomic investigation of the strawberry pathogen Phytophthora fragariae indicates pathogenicity is determined by transcriptional variation in three key races.</title>
        <authorList>
            <person name="Adams T.M."/>
            <person name="Armitage A.D."/>
            <person name="Sobczyk M.K."/>
            <person name="Bates H.J."/>
            <person name="Dunwell J.M."/>
            <person name="Nellist C.F."/>
            <person name="Harrison R.J."/>
        </authorList>
    </citation>
    <scope>NUCLEOTIDE SEQUENCE [LARGE SCALE GENOMIC DNA]</scope>
    <source>
        <strain evidence="3 5">SCRP249</strain>
        <strain evidence="2 7">SCRP324</strain>
        <strain evidence="4 6">SCRP333</strain>
    </source>
</reference>
<dbReference type="Proteomes" id="UP000435112">
    <property type="component" value="Unassembled WGS sequence"/>
</dbReference>
<evidence type="ECO:0000313" key="4">
    <source>
        <dbReference type="EMBL" id="KAE9278944.1"/>
    </source>
</evidence>
<evidence type="ECO:0000313" key="2">
    <source>
        <dbReference type="EMBL" id="KAE8970167.1"/>
    </source>
</evidence>
<comment type="caution">
    <text evidence="3">The sequence shown here is derived from an EMBL/GenBank/DDBJ whole genome shotgun (WGS) entry which is preliminary data.</text>
</comment>
<evidence type="ECO:0000313" key="3">
    <source>
        <dbReference type="EMBL" id="KAE8971125.1"/>
    </source>
</evidence>
<evidence type="ECO:0000313" key="6">
    <source>
        <dbReference type="Proteomes" id="UP000434957"/>
    </source>
</evidence>
<dbReference type="Proteomes" id="UP000429607">
    <property type="component" value="Unassembled WGS sequence"/>
</dbReference>
<evidence type="ECO:0000313" key="5">
    <source>
        <dbReference type="Proteomes" id="UP000429607"/>
    </source>
</evidence>
<organism evidence="3 5">
    <name type="scientific">Phytophthora rubi</name>
    <dbReference type="NCBI Taxonomy" id="129364"/>
    <lineage>
        <taxon>Eukaryota</taxon>
        <taxon>Sar</taxon>
        <taxon>Stramenopiles</taxon>
        <taxon>Oomycota</taxon>
        <taxon>Peronosporomycetes</taxon>
        <taxon>Peronosporales</taxon>
        <taxon>Peronosporaceae</taxon>
        <taxon>Phytophthora</taxon>
    </lineage>
</organism>
<accession>A0A6A3HR12</accession>
<evidence type="ECO:0000256" key="1">
    <source>
        <dbReference type="SAM" id="Phobius"/>
    </source>
</evidence>
<keyword evidence="1" id="KW-1133">Transmembrane helix</keyword>
<dbReference type="EMBL" id="QXFU01004192">
    <property type="protein sequence ID" value="KAE8970167.1"/>
    <property type="molecule type" value="Genomic_DNA"/>
</dbReference>
<dbReference type="EMBL" id="QXFV01004191">
    <property type="protein sequence ID" value="KAE8971125.1"/>
    <property type="molecule type" value="Genomic_DNA"/>
</dbReference>
<dbReference type="AlphaFoldDB" id="A0A6A3HR12"/>
<name>A0A6A3HR12_9STRA</name>
<protein>
    <submittedName>
        <fullName evidence="3">Uncharacterized protein</fullName>
    </submittedName>
</protein>
<gene>
    <name evidence="3" type="ORF">PR001_g26988</name>
    <name evidence="2" type="ORF">PR002_g27200</name>
    <name evidence="4" type="ORF">PR003_g28372</name>
</gene>
<evidence type="ECO:0000313" key="7">
    <source>
        <dbReference type="Proteomes" id="UP000435112"/>
    </source>
</evidence>
<dbReference type="Proteomes" id="UP000434957">
    <property type="component" value="Unassembled WGS sequence"/>
</dbReference>
<keyword evidence="1" id="KW-0812">Transmembrane</keyword>
<dbReference type="EMBL" id="QXFT01004287">
    <property type="protein sequence ID" value="KAE9278944.1"/>
    <property type="molecule type" value="Genomic_DNA"/>
</dbReference>
<proteinExistence type="predicted"/>